<dbReference type="AlphaFoldDB" id="A0A1H9F5K3"/>
<proteinExistence type="predicted"/>
<evidence type="ECO:0008006" key="3">
    <source>
        <dbReference type="Google" id="ProtNLM"/>
    </source>
</evidence>
<evidence type="ECO:0000313" key="1">
    <source>
        <dbReference type="EMBL" id="SEQ32703.1"/>
    </source>
</evidence>
<evidence type="ECO:0000313" key="2">
    <source>
        <dbReference type="Proteomes" id="UP000181998"/>
    </source>
</evidence>
<accession>A0A1H9F5K3</accession>
<sequence length="251" mass="28615">MGKRHGKLGIKQTIQPHWMDRVVQLMLAGMSEAEIRNELDEFLKTQKQSGGTGKRGEKTYGMAVGILASWFSPDSDLVALRDDVLMLARNLPIEQWLPLHWVVISASYPFWFNVAKQVGRLFNLQDQITQAQVFGRIKEQYGDRETVARNARYTMRSFVAWGILKDSETKGCYEKSPPFCVTDPKLAVLMFEAALYATPDNKLTLSLLLKNPALFPFHIPIITGDFISQHSKRIEIIRYGLDDELLKLRGK</sequence>
<reference evidence="1 2" key="1">
    <citation type="submission" date="2016-10" db="EMBL/GenBank/DDBJ databases">
        <authorList>
            <person name="de Groot N.N."/>
        </authorList>
    </citation>
    <scope>NUCLEOTIDE SEQUENCE [LARGE SCALE GENOMIC DNA]</scope>
    <source>
        <strain evidence="1 2">Nm9</strain>
    </source>
</reference>
<dbReference type="OrthoDB" id="8454348at2"/>
<organism evidence="1 2">
    <name type="scientific">Nitrosomonas ureae</name>
    <dbReference type="NCBI Taxonomy" id="44577"/>
    <lineage>
        <taxon>Bacteria</taxon>
        <taxon>Pseudomonadati</taxon>
        <taxon>Pseudomonadota</taxon>
        <taxon>Betaproteobacteria</taxon>
        <taxon>Nitrosomonadales</taxon>
        <taxon>Nitrosomonadaceae</taxon>
        <taxon>Nitrosomonas</taxon>
    </lineage>
</organism>
<dbReference type="Proteomes" id="UP000181998">
    <property type="component" value="Unassembled WGS sequence"/>
</dbReference>
<name>A0A1H9F5K3_9PROT</name>
<dbReference type="EMBL" id="FOFX01000038">
    <property type="protein sequence ID" value="SEQ32703.1"/>
    <property type="molecule type" value="Genomic_DNA"/>
</dbReference>
<dbReference type="RefSeq" id="WP_074721739.1">
    <property type="nucleotide sequence ID" value="NZ_FOFX01000038.1"/>
</dbReference>
<protein>
    <recommendedName>
        <fullName evidence="3">VrlQ</fullName>
    </recommendedName>
</protein>
<gene>
    <name evidence="1" type="ORF">SAMN05421510_103825</name>
</gene>